<keyword evidence="2 5" id="KW-0812">Transmembrane</keyword>
<keyword evidence="7" id="KW-1185">Reference proteome</keyword>
<comment type="subcellular location">
    <subcellularLocation>
        <location evidence="1">Endomembrane system</location>
        <topology evidence="1">Multi-pass membrane protein</topology>
    </subcellularLocation>
</comment>
<name>A0AAN9Y6E3_9HEMI</name>
<feature type="transmembrane region" description="Helical" evidence="5">
    <location>
        <begin position="240"/>
        <end position="264"/>
    </location>
</feature>
<organism evidence="6 7">
    <name type="scientific">Parthenolecanium corni</name>
    <dbReference type="NCBI Taxonomy" id="536013"/>
    <lineage>
        <taxon>Eukaryota</taxon>
        <taxon>Metazoa</taxon>
        <taxon>Ecdysozoa</taxon>
        <taxon>Arthropoda</taxon>
        <taxon>Hexapoda</taxon>
        <taxon>Insecta</taxon>
        <taxon>Pterygota</taxon>
        <taxon>Neoptera</taxon>
        <taxon>Paraneoptera</taxon>
        <taxon>Hemiptera</taxon>
        <taxon>Sternorrhyncha</taxon>
        <taxon>Coccoidea</taxon>
        <taxon>Coccidae</taxon>
        <taxon>Parthenolecanium</taxon>
    </lineage>
</organism>
<feature type="transmembrane region" description="Helical" evidence="5">
    <location>
        <begin position="29"/>
        <end position="53"/>
    </location>
</feature>
<sequence>MLFLIVVLDYAFAIAALSGHGEDPVEATMYPIFFMRAFKFCLYCAVFSTILLADTYSNKSEFVLQEVLSKFEMLNDKENSLRLGEHLLMVFLGSLMIYPIDRAINAPLAGLSAAIFWGQIAEIRKIDFYKSVHDWMSQRSVEHAESLERRCDRAESSRARKSKSASPKKGKQKRCACCPEFEFGCLQKLQIVDEDDEDDYTWLTFLDSAGLGWGCLVVVITIYGIIGVEKHRPSYLLPYIGRQVFGMVVLVLLTLFMWVGSLAWRDEIVDYIYRSIQMSQDKNKPSEGDIRKRYDAAISMITVILVIGFAISYYFFSVIYSYYQQMQEEDKGIFNRGTGIVYAAPEKGYNDCPPAYAQQPAAVPYAHQQAGYPHLPQNVGYPQQFPDYPQKQ</sequence>
<dbReference type="EMBL" id="JBBCAQ010000016">
    <property type="protein sequence ID" value="KAK7597965.1"/>
    <property type="molecule type" value="Genomic_DNA"/>
</dbReference>
<comment type="caution">
    <text evidence="6">The sequence shown here is derived from an EMBL/GenBank/DDBJ whole genome shotgun (WGS) entry which is preliminary data.</text>
</comment>
<protein>
    <submittedName>
        <fullName evidence="6">Uncharacterized protein</fullName>
    </submittedName>
</protein>
<evidence type="ECO:0000313" key="7">
    <source>
        <dbReference type="Proteomes" id="UP001367676"/>
    </source>
</evidence>
<evidence type="ECO:0000256" key="4">
    <source>
        <dbReference type="ARBA" id="ARBA00023136"/>
    </source>
</evidence>
<dbReference type="GO" id="GO:0005765">
    <property type="term" value="C:lysosomal membrane"/>
    <property type="evidence" value="ECO:0007669"/>
    <property type="project" value="TreeGrafter"/>
</dbReference>
<evidence type="ECO:0000256" key="3">
    <source>
        <dbReference type="ARBA" id="ARBA00022989"/>
    </source>
</evidence>
<dbReference type="PANTHER" id="PTHR12479:SF10">
    <property type="entry name" value="LYSOSOMAL-ASSOCIATED TRANSMEMBRANE PROTEIN"/>
    <property type="match status" value="1"/>
</dbReference>
<accession>A0AAN9Y6E3</accession>
<dbReference type="InterPro" id="IPR051115">
    <property type="entry name" value="LAPTM_transporter"/>
</dbReference>
<evidence type="ECO:0000313" key="6">
    <source>
        <dbReference type="EMBL" id="KAK7597965.1"/>
    </source>
</evidence>
<dbReference type="GO" id="GO:0012505">
    <property type="term" value="C:endomembrane system"/>
    <property type="evidence" value="ECO:0007669"/>
    <property type="project" value="UniProtKB-SubCell"/>
</dbReference>
<dbReference type="PANTHER" id="PTHR12479">
    <property type="entry name" value="LYSOSOMAL-ASSOCIATED TRANSMEMBRANE PROTEIN"/>
    <property type="match status" value="1"/>
</dbReference>
<evidence type="ECO:0000256" key="1">
    <source>
        <dbReference type="ARBA" id="ARBA00004127"/>
    </source>
</evidence>
<keyword evidence="3 5" id="KW-1133">Transmembrane helix</keyword>
<keyword evidence="4 5" id="KW-0472">Membrane</keyword>
<evidence type="ECO:0000256" key="5">
    <source>
        <dbReference type="SAM" id="Phobius"/>
    </source>
</evidence>
<reference evidence="6 7" key="1">
    <citation type="submission" date="2024-03" db="EMBL/GenBank/DDBJ databases">
        <title>Adaptation during the transition from Ophiocordyceps entomopathogen to insect associate is accompanied by gene loss and intensified selection.</title>
        <authorList>
            <person name="Ward C.M."/>
            <person name="Onetto C.A."/>
            <person name="Borneman A.R."/>
        </authorList>
    </citation>
    <scope>NUCLEOTIDE SEQUENCE [LARGE SCALE GENOMIC DNA]</scope>
    <source>
        <strain evidence="6">AWRI1</strain>
        <tissue evidence="6">Single Adult Female</tissue>
    </source>
</reference>
<proteinExistence type="predicted"/>
<feature type="transmembrane region" description="Helical" evidence="5">
    <location>
        <begin position="210"/>
        <end position="228"/>
    </location>
</feature>
<dbReference type="Proteomes" id="UP001367676">
    <property type="component" value="Unassembled WGS sequence"/>
</dbReference>
<feature type="transmembrane region" description="Helical" evidence="5">
    <location>
        <begin position="296"/>
        <end position="316"/>
    </location>
</feature>
<evidence type="ECO:0000256" key="2">
    <source>
        <dbReference type="ARBA" id="ARBA00022692"/>
    </source>
</evidence>
<gene>
    <name evidence="6" type="ORF">V9T40_014921</name>
</gene>
<dbReference type="AlphaFoldDB" id="A0AAN9Y6E3"/>